<name>B9YE75_9FIRM</name>
<dbReference type="STRING" id="545696.HOLDEFILI_04149"/>
<organism evidence="1 2">
    <name type="scientific">Holdemania filiformis DSM 12042</name>
    <dbReference type="NCBI Taxonomy" id="545696"/>
    <lineage>
        <taxon>Bacteria</taxon>
        <taxon>Bacillati</taxon>
        <taxon>Bacillota</taxon>
        <taxon>Erysipelotrichia</taxon>
        <taxon>Erysipelotrichales</taxon>
        <taxon>Erysipelotrichaceae</taxon>
        <taxon>Holdemania</taxon>
    </lineage>
</organism>
<comment type="caution">
    <text evidence="1">The sequence shown here is derived from an EMBL/GenBank/DDBJ whole genome shotgun (WGS) entry which is preliminary data.</text>
</comment>
<evidence type="ECO:0000313" key="2">
    <source>
        <dbReference type="Proteomes" id="UP000005950"/>
    </source>
</evidence>
<evidence type="ECO:0000313" key="1">
    <source>
        <dbReference type="EMBL" id="EEF65720.1"/>
    </source>
</evidence>
<protein>
    <submittedName>
        <fullName evidence="1">Uncharacterized protein</fullName>
    </submittedName>
</protein>
<dbReference type="Proteomes" id="UP000005950">
    <property type="component" value="Unassembled WGS sequence"/>
</dbReference>
<reference evidence="1 2" key="1">
    <citation type="submission" date="2008-12" db="EMBL/GenBank/DDBJ databases">
        <authorList>
            <person name="Fulton L."/>
            <person name="Clifton S."/>
            <person name="Fulton B."/>
            <person name="Xu J."/>
            <person name="Minx P."/>
            <person name="Pepin K.H."/>
            <person name="Johnson M."/>
            <person name="Bhonagiri V."/>
            <person name="Nash W.E."/>
            <person name="Mardis E.R."/>
            <person name="Wilson R.K."/>
        </authorList>
    </citation>
    <scope>NUCLEOTIDE SEQUENCE [LARGE SCALE GENOMIC DNA]</scope>
    <source>
        <strain evidence="1 2">DSM 12042</strain>
    </source>
</reference>
<gene>
    <name evidence="1" type="ORF">HOLDEFILI_04149</name>
</gene>
<dbReference type="EMBL" id="ACCF01000261">
    <property type="protein sequence ID" value="EEF65720.1"/>
    <property type="molecule type" value="Genomic_DNA"/>
</dbReference>
<reference evidence="1 2" key="2">
    <citation type="submission" date="2009-02" db="EMBL/GenBank/DDBJ databases">
        <title>Draft genome sequence of Holdemania filiformis DSM 12042.</title>
        <authorList>
            <person name="Sudarsanam P."/>
            <person name="Ley R."/>
            <person name="Guruge J."/>
            <person name="Turnbaugh P.J."/>
            <person name="Mahowald M."/>
            <person name="Liep D."/>
            <person name="Gordon J."/>
        </authorList>
    </citation>
    <scope>NUCLEOTIDE SEQUENCE [LARGE SCALE GENOMIC DNA]</scope>
    <source>
        <strain evidence="1 2">DSM 12042</strain>
    </source>
</reference>
<dbReference type="HOGENOM" id="CLU_3252585_0_0_9"/>
<dbReference type="AlphaFoldDB" id="B9YE75"/>
<accession>B9YE75</accession>
<proteinExistence type="predicted"/>
<sequence length="42" mass="4819">MIPMKTFPCFHGRKGCAFPGAVFFCVKNRSVFVGKNERYAIY</sequence>